<comment type="caution">
    <text evidence="1">The sequence shown here is derived from an EMBL/GenBank/DDBJ whole genome shotgun (WGS) entry which is preliminary data.</text>
</comment>
<accession>A0AAD5VF55</accession>
<gene>
    <name evidence="1" type="ORF">NP233_g12188</name>
</gene>
<evidence type="ECO:0000313" key="1">
    <source>
        <dbReference type="EMBL" id="KAJ3555531.1"/>
    </source>
</evidence>
<sequence length="107" mass="11933">MPILLLARLPRPNNHHDHPEEIEETYAQIRQIDISVAALSRQHSSLAQRLDLIHPTARVLPAEILLIFCFACTLPSDASPETTTTCILVKKQLPKEQTLCSVGRLCA</sequence>
<name>A0AAD5VF55_9AGAR</name>
<proteinExistence type="predicted"/>
<protein>
    <submittedName>
        <fullName evidence="1">Uncharacterized protein</fullName>
    </submittedName>
</protein>
<reference evidence="1" key="1">
    <citation type="submission" date="2022-07" db="EMBL/GenBank/DDBJ databases">
        <title>Genome Sequence of Leucocoprinus birnbaumii.</title>
        <authorList>
            <person name="Buettner E."/>
        </authorList>
    </citation>
    <scope>NUCLEOTIDE SEQUENCE</scope>
    <source>
        <strain evidence="1">VT141</strain>
    </source>
</reference>
<dbReference type="Proteomes" id="UP001213000">
    <property type="component" value="Unassembled WGS sequence"/>
</dbReference>
<keyword evidence="2" id="KW-1185">Reference proteome</keyword>
<evidence type="ECO:0000313" key="2">
    <source>
        <dbReference type="Proteomes" id="UP001213000"/>
    </source>
</evidence>
<dbReference type="EMBL" id="JANIEX010001672">
    <property type="protein sequence ID" value="KAJ3555531.1"/>
    <property type="molecule type" value="Genomic_DNA"/>
</dbReference>
<organism evidence="1 2">
    <name type="scientific">Leucocoprinus birnbaumii</name>
    <dbReference type="NCBI Taxonomy" id="56174"/>
    <lineage>
        <taxon>Eukaryota</taxon>
        <taxon>Fungi</taxon>
        <taxon>Dikarya</taxon>
        <taxon>Basidiomycota</taxon>
        <taxon>Agaricomycotina</taxon>
        <taxon>Agaricomycetes</taxon>
        <taxon>Agaricomycetidae</taxon>
        <taxon>Agaricales</taxon>
        <taxon>Agaricineae</taxon>
        <taxon>Agaricaceae</taxon>
        <taxon>Leucocoprinus</taxon>
    </lineage>
</organism>
<dbReference type="AlphaFoldDB" id="A0AAD5VF55"/>